<dbReference type="Proteomes" id="UP001172630">
    <property type="component" value="Unassembled WGS sequence"/>
</dbReference>
<name>A0ABT7KLQ0_9HYPH</name>
<evidence type="ECO:0000256" key="3">
    <source>
        <dbReference type="ARBA" id="ARBA00012744"/>
    </source>
</evidence>
<dbReference type="Gene3D" id="3.20.20.300">
    <property type="entry name" value="Glycoside hydrolase, family 3, N-terminal domain"/>
    <property type="match status" value="1"/>
</dbReference>
<dbReference type="Gene3D" id="2.60.40.10">
    <property type="entry name" value="Immunoglobulins"/>
    <property type="match status" value="1"/>
</dbReference>
<dbReference type="InterPro" id="IPR013783">
    <property type="entry name" value="Ig-like_fold"/>
</dbReference>
<organism evidence="9 10">
    <name type="scientific">Rhizobium calliandrae</name>
    <dbReference type="NCBI Taxonomy" id="1312182"/>
    <lineage>
        <taxon>Bacteria</taxon>
        <taxon>Pseudomonadati</taxon>
        <taxon>Pseudomonadota</taxon>
        <taxon>Alphaproteobacteria</taxon>
        <taxon>Hyphomicrobiales</taxon>
        <taxon>Rhizobiaceae</taxon>
        <taxon>Rhizobium/Agrobacterium group</taxon>
        <taxon>Rhizobium</taxon>
    </lineage>
</organism>
<keyword evidence="4" id="KW-0732">Signal</keyword>
<dbReference type="Pfam" id="PF00933">
    <property type="entry name" value="Glyco_hydro_3"/>
    <property type="match status" value="1"/>
</dbReference>
<dbReference type="InterPro" id="IPR001764">
    <property type="entry name" value="Glyco_hydro_3_N"/>
</dbReference>
<proteinExistence type="inferred from homology"/>
<comment type="caution">
    <text evidence="9">The sequence shown here is derived from an EMBL/GenBank/DDBJ whole genome shotgun (WGS) entry which is preliminary data.</text>
</comment>
<dbReference type="SUPFAM" id="SSF52279">
    <property type="entry name" value="Beta-D-glucan exohydrolase, C-terminal domain"/>
    <property type="match status" value="1"/>
</dbReference>
<feature type="domain" description="Fibronectin type III-like" evidence="8">
    <location>
        <begin position="680"/>
        <end position="749"/>
    </location>
</feature>
<evidence type="ECO:0000256" key="4">
    <source>
        <dbReference type="ARBA" id="ARBA00022729"/>
    </source>
</evidence>
<dbReference type="PROSITE" id="PS00775">
    <property type="entry name" value="GLYCOSYL_HYDROL_F3"/>
    <property type="match status" value="1"/>
</dbReference>
<accession>A0ABT7KLQ0</accession>
<dbReference type="PANTHER" id="PTHR30620:SF16">
    <property type="entry name" value="LYSOSOMAL BETA GLUCOSIDASE"/>
    <property type="match status" value="1"/>
</dbReference>
<gene>
    <name evidence="9" type="primary">bglX</name>
    <name evidence="9" type="ORF">PY650_25100</name>
</gene>
<dbReference type="NCBIfam" id="NF011678">
    <property type="entry name" value="PRK15098.1"/>
    <property type="match status" value="1"/>
</dbReference>
<evidence type="ECO:0000256" key="7">
    <source>
        <dbReference type="RuleBase" id="RU361161"/>
    </source>
</evidence>
<dbReference type="SUPFAM" id="SSF51445">
    <property type="entry name" value="(Trans)glycosidases"/>
    <property type="match status" value="1"/>
</dbReference>
<dbReference type="InterPro" id="IPR036962">
    <property type="entry name" value="Glyco_hydro_3_N_sf"/>
</dbReference>
<evidence type="ECO:0000256" key="5">
    <source>
        <dbReference type="ARBA" id="ARBA00022801"/>
    </source>
</evidence>
<reference evidence="9" key="1">
    <citation type="submission" date="2023-06" db="EMBL/GenBank/DDBJ databases">
        <title>Phylogenetic Diversity of Rhizobium strains.</title>
        <authorList>
            <person name="Moura F.T."/>
            <person name="Helene L.C.F."/>
            <person name="Hungria M."/>
        </authorList>
    </citation>
    <scope>NUCLEOTIDE SEQUENCE</scope>
    <source>
        <strain evidence="9">CCGE524</strain>
    </source>
</reference>
<dbReference type="EC" id="3.2.1.21" evidence="3"/>
<dbReference type="InterPro" id="IPR019800">
    <property type="entry name" value="Glyco_hydro_3_AS"/>
</dbReference>
<keyword evidence="10" id="KW-1185">Reference proteome</keyword>
<dbReference type="EMBL" id="JARFYN010000039">
    <property type="protein sequence ID" value="MDL2408858.1"/>
    <property type="molecule type" value="Genomic_DNA"/>
</dbReference>
<dbReference type="InterPro" id="IPR026891">
    <property type="entry name" value="Fn3-like"/>
</dbReference>
<evidence type="ECO:0000313" key="9">
    <source>
        <dbReference type="EMBL" id="MDL2408858.1"/>
    </source>
</evidence>
<comment type="similarity">
    <text evidence="2 7">Belongs to the glycosyl hydrolase 3 family.</text>
</comment>
<dbReference type="InterPro" id="IPR051915">
    <property type="entry name" value="Cellulose_Degrad_GH3"/>
</dbReference>
<evidence type="ECO:0000256" key="2">
    <source>
        <dbReference type="ARBA" id="ARBA00005336"/>
    </source>
</evidence>
<keyword evidence="6 7" id="KW-0326">Glycosidase</keyword>
<dbReference type="Gene3D" id="3.40.50.1700">
    <property type="entry name" value="Glycoside hydrolase family 3 C-terminal domain"/>
    <property type="match status" value="1"/>
</dbReference>
<dbReference type="PANTHER" id="PTHR30620">
    <property type="entry name" value="PERIPLASMIC BETA-GLUCOSIDASE-RELATED"/>
    <property type="match status" value="1"/>
</dbReference>
<dbReference type="GO" id="GO:0008422">
    <property type="term" value="F:beta-glucosidase activity"/>
    <property type="evidence" value="ECO:0007669"/>
    <property type="project" value="UniProtKB-EC"/>
</dbReference>
<sequence length="760" mass="81737">MDEWRGRGVVLVLRCRTLLLLFACLVIMPVASARSWSDDPVIEARVETLLEQMTLEEKIGQISQYSGGALTGPGSGRSGYEDVIAHGRVGSLFNVSGPDVNRYQRIAMGQSRLKIPLIFGLDVIHGYRTIFPIPLALSATWDPAFIEKSATIAAMEARADGIRWTFSPMVDIARDARWGRITEGAGEDPYLGSAMARAYVRGYQGKSLNQEASILACMKHYVGYGAAEGGRDYNTTEIPERLLRDIYLPPFQAGIEEGAATVMSAFNALNGVPASANAFTLSQILRKEWQFKGFVVSDWTSIAETIAHGTALDGADAARKSIMAGVDMDMQSDLYRTSLADEVNAGKVPVAVIDEAVRRVLRVKFAMGLFDDPYARIEPEKMLTPEHRQLAREAAEKSFVLLKNDGILPLKRGARVALIGPLADSAGNMLGAWGAKGEAADVVTLRAAMATELGAELTYSIGTEILTDSRSGFTEAVEAARRADVAILALGEDAPTMTGEAASRTDLDLPGNQQALLEAVAATGKPVVLLVFSGRPLVLTRAAEQAGAMLEAWFPGVEAGPALVRTLYGDSNPSGKLTASFPRAVGQLPLYYNHLATGRPLAPEFDANSAGSAPKYTSRYIDQANSPLYPFGFGLSYTTFSYGPPKLEAESYSAAELNEGKGQVKVSAEVTNSGPRPGEEVVQLYVGQRGTSVARPVRELKGFRRVALEPGETKAVEFVLERNELAFWNIDMKNVVEPAALKIWIAGSSASGTPSEVSIR</sequence>
<dbReference type="InterPro" id="IPR002772">
    <property type="entry name" value="Glyco_hydro_3_C"/>
</dbReference>
<evidence type="ECO:0000259" key="8">
    <source>
        <dbReference type="SMART" id="SM01217"/>
    </source>
</evidence>
<keyword evidence="5 7" id="KW-0378">Hydrolase</keyword>
<protein>
    <recommendedName>
        <fullName evidence="3">beta-glucosidase</fullName>
        <ecNumber evidence="3">3.2.1.21</ecNumber>
    </recommendedName>
</protein>
<evidence type="ECO:0000313" key="10">
    <source>
        <dbReference type="Proteomes" id="UP001172630"/>
    </source>
</evidence>
<evidence type="ECO:0000256" key="6">
    <source>
        <dbReference type="ARBA" id="ARBA00023295"/>
    </source>
</evidence>
<dbReference type="InterPro" id="IPR036881">
    <property type="entry name" value="Glyco_hydro_3_C_sf"/>
</dbReference>
<comment type="catalytic activity">
    <reaction evidence="1">
        <text>Hydrolysis of terminal, non-reducing beta-D-glucosyl residues with release of beta-D-glucose.</text>
        <dbReference type="EC" id="3.2.1.21"/>
    </reaction>
</comment>
<dbReference type="Pfam" id="PF14310">
    <property type="entry name" value="Fn3-like"/>
    <property type="match status" value="1"/>
</dbReference>
<evidence type="ECO:0000256" key="1">
    <source>
        <dbReference type="ARBA" id="ARBA00000448"/>
    </source>
</evidence>
<dbReference type="InterPro" id="IPR017853">
    <property type="entry name" value="GH"/>
</dbReference>
<dbReference type="PRINTS" id="PR00133">
    <property type="entry name" value="GLHYDRLASE3"/>
</dbReference>
<dbReference type="Pfam" id="PF01915">
    <property type="entry name" value="Glyco_hydro_3_C"/>
    <property type="match status" value="1"/>
</dbReference>
<dbReference type="SMART" id="SM01217">
    <property type="entry name" value="Fn3_like"/>
    <property type="match status" value="1"/>
</dbReference>
<dbReference type="RefSeq" id="WP_285882302.1">
    <property type="nucleotide sequence ID" value="NZ_JARFYN010000039.1"/>
</dbReference>